<accession>A0A9N9DHD1</accession>
<name>A0A9N9DHD1_9GLOM</name>
<dbReference type="AlphaFoldDB" id="A0A9N9DHD1"/>
<protein>
    <submittedName>
        <fullName evidence="1">19730_t:CDS:1</fullName>
    </submittedName>
</protein>
<proteinExistence type="predicted"/>
<comment type="caution">
    <text evidence="1">The sequence shown here is derived from an EMBL/GenBank/DDBJ whole genome shotgun (WGS) entry which is preliminary data.</text>
</comment>
<evidence type="ECO:0000313" key="1">
    <source>
        <dbReference type="EMBL" id="CAG8635773.1"/>
    </source>
</evidence>
<dbReference type="EMBL" id="CAJVPY010005113">
    <property type="protein sequence ID" value="CAG8635773.1"/>
    <property type="molecule type" value="Genomic_DNA"/>
</dbReference>
<dbReference type="Proteomes" id="UP000789405">
    <property type="component" value="Unassembled WGS sequence"/>
</dbReference>
<keyword evidence="2" id="KW-1185">Reference proteome</keyword>
<evidence type="ECO:0000313" key="2">
    <source>
        <dbReference type="Proteomes" id="UP000789405"/>
    </source>
</evidence>
<gene>
    <name evidence="1" type="ORF">DERYTH_LOCUS9388</name>
</gene>
<reference evidence="1" key="1">
    <citation type="submission" date="2021-06" db="EMBL/GenBank/DDBJ databases">
        <authorList>
            <person name="Kallberg Y."/>
            <person name="Tangrot J."/>
            <person name="Rosling A."/>
        </authorList>
    </citation>
    <scope>NUCLEOTIDE SEQUENCE</scope>
    <source>
        <strain evidence="1">MA453B</strain>
    </source>
</reference>
<dbReference type="OrthoDB" id="10488996at2759"/>
<organism evidence="1 2">
    <name type="scientific">Dentiscutata erythropus</name>
    <dbReference type="NCBI Taxonomy" id="1348616"/>
    <lineage>
        <taxon>Eukaryota</taxon>
        <taxon>Fungi</taxon>
        <taxon>Fungi incertae sedis</taxon>
        <taxon>Mucoromycota</taxon>
        <taxon>Glomeromycotina</taxon>
        <taxon>Glomeromycetes</taxon>
        <taxon>Diversisporales</taxon>
        <taxon>Gigasporaceae</taxon>
        <taxon>Dentiscutata</taxon>
    </lineage>
</organism>
<sequence length="81" mass="8989">MFYWDSINHPIAQTLANSLYVFNDYFVENFHSSIRLVAAAADNDSNIPKTTNTGAAEVVNIVLNSNIDQLYSNVMNNFSAA</sequence>